<dbReference type="Proteomes" id="UP000070501">
    <property type="component" value="Unassembled WGS sequence"/>
</dbReference>
<evidence type="ECO:0000313" key="3">
    <source>
        <dbReference type="Proteomes" id="UP000070501"/>
    </source>
</evidence>
<keyword evidence="1" id="KW-1133">Transmembrane helix</keyword>
<organism evidence="2 3">
    <name type="scientific">Microdochium bolleyi</name>
    <dbReference type="NCBI Taxonomy" id="196109"/>
    <lineage>
        <taxon>Eukaryota</taxon>
        <taxon>Fungi</taxon>
        <taxon>Dikarya</taxon>
        <taxon>Ascomycota</taxon>
        <taxon>Pezizomycotina</taxon>
        <taxon>Sordariomycetes</taxon>
        <taxon>Xylariomycetidae</taxon>
        <taxon>Xylariales</taxon>
        <taxon>Microdochiaceae</taxon>
        <taxon>Microdochium</taxon>
    </lineage>
</organism>
<keyword evidence="1" id="KW-0472">Membrane</keyword>
<proteinExistence type="predicted"/>
<keyword evidence="1" id="KW-0812">Transmembrane</keyword>
<gene>
    <name evidence="2" type="ORF">Micbo1qcDRAFT_39558</name>
</gene>
<keyword evidence="3" id="KW-1185">Reference proteome</keyword>
<dbReference type="AlphaFoldDB" id="A0A136J9K3"/>
<feature type="transmembrane region" description="Helical" evidence="1">
    <location>
        <begin position="24"/>
        <end position="44"/>
    </location>
</feature>
<protein>
    <submittedName>
        <fullName evidence="2">Uncharacterized protein</fullName>
    </submittedName>
</protein>
<sequence>MAVQELYRTVREIRHAPRIKSCVHWLRSLLDSYLFCFLLAHFVSRACVNTGTFCVFFYCLAFFLVDMDRVYKDYYELKMKRE</sequence>
<reference evidence="3" key="1">
    <citation type="submission" date="2016-02" db="EMBL/GenBank/DDBJ databases">
        <title>Draft genome sequence of Microdochium bolleyi, a fungal endophyte of beachgrass.</title>
        <authorList>
            <consortium name="DOE Joint Genome Institute"/>
            <person name="David A.S."/>
            <person name="May G."/>
            <person name="Haridas S."/>
            <person name="Lim J."/>
            <person name="Wang M."/>
            <person name="Labutti K."/>
            <person name="Lipzen A."/>
            <person name="Barry K."/>
            <person name="Grigoriev I.V."/>
        </authorList>
    </citation>
    <scope>NUCLEOTIDE SEQUENCE [LARGE SCALE GENOMIC DNA]</scope>
    <source>
        <strain evidence="3">J235TASD1</strain>
    </source>
</reference>
<feature type="transmembrane region" description="Helical" evidence="1">
    <location>
        <begin position="50"/>
        <end position="71"/>
    </location>
</feature>
<accession>A0A136J9K3</accession>
<evidence type="ECO:0000313" key="2">
    <source>
        <dbReference type="EMBL" id="KXJ93857.1"/>
    </source>
</evidence>
<dbReference type="EMBL" id="KQ964247">
    <property type="protein sequence ID" value="KXJ93857.1"/>
    <property type="molecule type" value="Genomic_DNA"/>
</dbReference>
<name>A0A136J9K3_9PEZI</name>
<dbReference type="InParanoid" id="A0A136J9K3"/>
<evidence type="ECO:0000256" key="1">
    <source>
        <dbReference type="SAM" id="Phobius"/>
    </source>
</evidence>